<dbReference type="NCBIfam" id="NF009438">
    <property type="entry name" value="PRK12797.1"/>
    <property type="match status" value="1"/>
</dbReference>
<feature type="transmembrane region" description="Helical" evidence="7">
    <location>
        <begin position="6"/>
        <end position="37"/>
    </location>
</feature>
<dbReference type="STRING" id="1545044.SAMN05444276_104112"/>
<evidence type="ECO:0000256" key="3">
    <source>
        <dbReference type="ARBA" id="ARBA00022475"/>
    </source>
</evidence>
<evidence type="ECO:0000313" key="9">
    <source>
        <dbReference type="Proteomes" id="UP000182944"/>
    </source>
</evidence>
<keyword evidence="5 7" id="KW-1133">Transmembrane helix</keyword>
<dbReference type="GO" id="GO:0009306">
    <property type="term" value="P:protein secretion"/>
    <property type="evidence" value="ECO:0007669"/>
    <property type="project" value="UniProtKB-UniRule"/>
</dbReference>
<comment type="subcellular location">
    <subcellularLocation>
        <location evidence="1">Cell membrane</location>
        <topology evidence="1">Multi-pass membrane protein</topology>
    </subcellularLocation>
</comment>
<evidence type="ECO:0000313" key="8">
    <source>
        <dbReference type="EMBL" id="SDX30114.1"/>
    </source>
</evidence>
<evidence type="ECO:0000256" key="4">
    <source>
        <dbReference type="ARBA" id="ARBA00022692"/>
    </source>
</evidence>
<evidence type="ECO:0000256" key="1">
    <source>
        <dbReference type="ARBA" id="ARBA00004651"/>
    </source>
</evidence>
<evidence type="ECO:0000256" key="5">
    <source>
        <dbReference type="ARBA" id="ARBA00022989"/>
    </source>
</evidence>
<organism evidence="8 9">
    <name type="scientific">Paracoccus sanguinis</name>
    <dbReference type="NCBI Taxonomy" id="1545044"/>
    <lineage>
        <taxon>Bacteria</taxon>
        <taxon>Pseudomonadati</taxon>
        <taxon>Pseudomonadota</taxon>
        <taxon>Alphaproteobacteria</taxon>
        <taxon>Rhodobacterales</taxon>
        <taxon>Paracoccaceae</taxon>
        <taxon>Paracoccus</taxon>
    </lineage>
</organism>
<evidence type="ECO:0000256" key="2">
    <source>
        <dbReference type="ARBA" id="ARBA00006257"/>
    </source>
</evidence>
<dbReference type="Pfam" id="PF00813">
    <property type="entry name" value="FliP"/>
    <property type="match status" value="1"/>
</dbReference>
<keyword evidence="3 7" id="KW-1003">Cell membrane</keyword>
<keyword evidence="4 7" id="KW-0812">Transmembrane</keyword>
<dbReference type="OrthoDB" id="9805111at2"/>
<dbReference type="RefSeq" id="WP_036736741.1">
    <property type="nucleotide sequence ID" value="NZ_FNNA01000004.1"/>
</dbReference>
<gene>
    <name evidence="8" type="ORF">SAMN05444276_104112</name>
</gene>
<dbReference type="PRINTS" id="PR01302">
    <property type="entry name" value="TYPE3IMPPROT"/>
</dbReference>
<sequence>MDNPFPLLVAATGLMIVPFLVISLTAFVKIAVVLFLVRSALGIQQTPPNLVLYGVTIVLTGYVMSPVLAAVQQALVDSGISLESLTNPTELPRALSQGLEPVRAFLTRLTTPTDRAFFLEAAQEMHAATGVGPTEHDLFILAPAFVTAELTRAFEIGVLLYLPFIVIDLVITNILTAMGMMMVAPMVISLPFKLLLFVAVDGWSRLTHGLVMSYVPGA</sequence>
<name>A0A1H3ALR3_9RHOB</name>
<dbReference type="PANTHER" id="PTHR30587:SF2">
    <property type="entry name" value="SURFACE PRESENTATION OF ANTIGENS PROTEIN SPAP"/>
    <property type="match status" value="1"/>
</dbReference>
<evidence type="ECO:0000256" key="6">
    <source>
        <dbReference type="ARBA" id="ARBA00023136"/>
    </source>
</evidence>
<reference evidence="9" key="1">
    <citation type="submission" date="2016-10" db="EMBL/GenBank/DDBJ databases">
        <authorList>
            <person name="Varghese N."/>
            <person name="Submissions S."/>
        </authorList>
    </citation>
    <scope>NUCLEOTIDE SEQUENCE [LARGE SCALE GENOMIC DNA]</scope>
    <source>
        <strain evidence="9">DSM 29303</strain>
    </source>
</reference>
<comment type="similarity">
    <text evidence="2 7">Belongs to the FliP/MopC/SpaP family.</text>
</comment>
<dbReference type="GO" id="GO:0005886">
    <property type="term" value="C:plasma membrane"/>
    <property type="evidence" value="ECO:0007669"/>
    <property type="project" value="UniProtKB-SubCell"/>
</dbReference>
<keyword evidence="9" id="KW-1185">Reference proteome</keyword>
<dbReference type="EMBL" id="FNNA01000004">
    <property type="protein sequence ID" value="SDX30114.1"/>
    <property type="molecule type" value="Genomic_DNA"/>
</dbReference>
<accession>A0A1H3ALR3</accession>
<proteinExistence type="inferred from homology"/>
<dbReference type="PANTHER" id="PTHR30587">
    <property type="entry name" value="FLAGELLAR BIOSYNTHETIC PROTEIN FLIP"/>
    <property type="match status" value="1"/>
</dbReference>
<dbReference type="InterPro" id="IPR005838">
    <property type="entry name" value="T3SS_IM_P"/>
</dbReference>
<feature type="transmembrane region" description="Helical" evidence="7">
    <location>
        <begin position="49"/>
        <end position="71"/>
    </location>
</feature>
<dbReference type="Proteomes" id="UP000182944">
    <property type="component" value="Unassembled WGS sequence"/>
</dbReference>
<dbReference type="PROSITE" id="PS01061">
    <property type="entry name" value="FLIP_2"/>
    <property type="match status" value="1"/>
</dbReference>
<evidence type="ECO:0000256" key="7">
    <source>
        <dbReference type="RuleBase" id="RU362070"/>
    </source>
</evidence>
<feature type="transmembrane region" description="Helical" evidence="7">
    <location>
        <begin position="156"/>
        <end position="175"/>
    </location>
</feature>
<feature type="transmembrane region" description="Helical" evidence="7">
    <location>
        <begin position="182"/>
        <end position="200"/>
    </location>
</feature>
<dbReference type="AlphaFoldDB" id="A0A1H3ALR3"/>
<keyword evidence="6 7" id="KW-0472">Membrane</keyword>
<dbReference type="NCBIfam" id="TIGR01102">
    <property type="entry name" value="yscR"/>
    <property type="match status" value="1"/>
</dbReference>
<dbReference type="InterPro" id="IPR005773">
    <property type="entry name" value="T3SS_YscR-like"/>
</dbReference>
<protein>
    <submittedName>
        <fullName evidence="8">Type III secretion protein R</fullName>
    </submittedName>
</protein>